<accession>A0A017T1H3</accession>
<proteinExistence type="predicted"/>
<name>A0A017T1H3_9BACT</name>
<keyword evidence="2" id="KW-0732">Signal</keyword>
<dbReference type="Proteomes" id="UP000019678">
    <property type="component" value="Unassembled WGS sequence"/>
</dbReference>
<evidence type="ECO:0000256" key="1">
    <source>
        <dbReference type="SAM" id="MobiDB-lite"/>
    </source>
</evidence>
<dbReference type="OrthoDB" id="1112990at2"/>
<gene>
    <name evidence="3" type="ORF">CAP_6590</name>
</gene>
<comment type="caution">
    <text evidence="3">The sequence shown here is derived from an EMBL/GenBank/DDBJ whole genome shotgun (WGS) entry which is preliminary data.</text>
</comment>
<sequence length="302" mass="33178">MNRLHRFPRLLFLGLTLSLAAAACGGDDGGDGSDGSGAGNTTSYTPTGDPADAQTFDHTLTGLDQISESCINQLKASEFVVHYVHRSHGAQLTAGANSLEASNPLYGFEAEGIGLPSETNVLKMWDGMRTYDDSQEGDGYWATEQGLEGVRAILSANPTIRYSMWAWSYEISAQTEQTVDQYLTAMSMLEDEFPDVTFIYMTGTAEEEYEGVNRAARNEQIRAYAKQYGKILYDFEDLDAHYNGERHTATVDGVEIPMEHPHYVVNDGSTGYEYTHTTQESCENKARAFWVMMASLEGCAGG</sequence>
<dbReference type="RefSeq" id="WP_044247107.1">
    <property type="nucleotide sequence ID" value="NZ_ASRX01000056.1"/>
</dbReference>
<feature type="region of interest" description="Disordered" evidence="1">
    <location>
        <begin position="28"/>
        <end position="53"/>
    </location>
</feature>
<reference evidence="3 4" key="1">
    <citation type="submission" date="2013-05" db="EMBL/GenBank/DDBJ databases">
        <title>Genome assembly of Chondromyces apiculatus DSM 436.</title>
        <authorList>
            <person name="Sharma G."/>
            <person name="Khatri I."/>
            <person name="Kaur C."/>
            <person name="Mayilraj S."/>
            <person name="Subramanian S."/>
        </authorList>
    </citation>
    <scope>NUCLEOTIDE SEQUENCE [LARGE SCALE GENOMIC DNA]</scope>
    <source>
        <strain evidence="3 4">DSM 436</strain>
    </source>
</reference>
<dbReference type="AlphaFoldDB" id="A0A017T1H3"/>
<feature type="chain" id="PRO_5001496525" evidence="2">
    <location>
        <begin position="24"/>
        <end position="302"/>
    </location>
</feature>
<evidence type="ECO:0000313" key="3">
    <source>
        <dbReference type="EMBL" id="EYF02700.1"/>
    </source>
</evidence>
<organism evidence="3 4">
    <name type="scientific">Chondromyces apiculatus DSM 436</name>
    <dbReference type="NCBI Taxonomy" id="1192034"/>
    <lineage>
        <taxon>Bacteria</taxon>
        <taxon>Pseudomonadati</taxon>
        <taxon>Myxococcota</taxon>
        <taxon>Polyangia</taxon>
        <taxon>Polyangiales</taxon>
        <taxon>Polyangiaceae</taxon>
        <taxon>Chondromyces</taxon>
    </lineage>
</organism>
<dbReference type="STRING" id="1192034.CAP_6590"/>
<keyword evidence="4" id="KW-1185">Reference proteome</keyword>
<dbReference type="EMBL" id="ASRX01000056">
    <property type="protein sequence ID" value="EYF02700.1"/>
    <property type="molecule type" value="Genomic_DNA"/>
</dbReference>
<dbReference type="PROSITE" id="PS51257">
    <property type="entry name" value="PROKAR_LIPOPROTEIN"/>
    <property type="match status" value="1"/>
</dbReference>
<evidence type="ECO:0000313" key="4">
    <source>
        <dbReference type="Proteomes" id="UP000019678"/>
    </source>
</evidence>
<feature type="signal peptide" evidence="2">
    <location>
        <begin position="1"/>
        <end position="23"/>
    </location>
</feature>
<evidence type="ECO:0000256" key="2">
    <source>
        <dbReference type="SAM" id="SignalP"/>
    </source>
</evidence>
<protein>
    <submittedName>
        <fullName evidence="3">Endoglucanase</fullName>
    </submittedName>
</protein>
<dbReference type="eggNOG" id="ENOG5032W6F">
    <property type="taxonomic scope" value="Bacteria"/>
</dbReference>